<dbReference type="InterPro" id="IPR025619">
    <property type="entry name" value="YlzJ"/>
</dbReference>
<proteinExistence type="predicted"/>
<evidence type="ECO:0000313" key="2">
    <source>
        <dbReference type="Proteomes" id="UP000289166"/>
    </source>
</evidence>
<name>A0A4Q0IA70_9FIRM</name>
<dbReference type="Proteomes" id="UP000289166">
    <property type="component" value="Unassembled WGS sequence"/>
</dbReference>
<reference evidence="2" key="1">
    <citation type="submission" date="2018-11" db="EMBL/GenBank/DDBJ databases">
        <title>Genome sequencing of a novel mesophilic and cellulolytic organism within the genus Hungateiclostridium.</title>
        <authorList>
            <person name="Rettenmaier R."/>
            <person name="Liebl W."/>
            <person name="Zverlov V."/>
        </authorList>
    </citation>
    <scope>NUCLEOTIDE SEQUENCE [LARGE SCALE GENOMIC DNA]</scope>
    <source>
        <strain evidence="2">N2K1</strain>
    </source>
</reference>
<accession>A0A4Q0IA70</accession>
<organism evidence="1 2">
    <name type="scientific">Acetivibrio mesophilus</name>
    <dbReference type="NCBI Taxonomy" id="2487273"/>
    <lineage>
        <taxon>Bacteria</taxon>
        <taxon>Bacillati</taxon>
        <taxon>Bacillota</taxon>
        <taxon>Clostridia</taxon>
        <taxon>Eubacteriales</taxon>
        <taxon>Oscillospiraceae</taxon>
        <taxon>Acetivibrio</taxon>
    </lineage>
</organism>
<dbReference type="EMBL" id="RLII01000003">
    <property type="protein sequence ID" value="RXE59932.1"/>
    <property type="molecule type" value="Genomic_DNA"/>
</dbReference>
<dbReference type="RefSeq" id="WP_069193399.1">
    <property type="nucleotide sequence ID" value="NZ_RLII01000003.1"/>
</dbReference>
<dbReference type="Pfam" id="PF14035">
    <property type="entry name" value="YlzJ"/>
    <property type="match status" value="1"/>
</dbReference>
<comment type="caution">
    <text evidence="1">The sequence shown here is derived from an EMBL/GenBank/DDBJ whole genome shotgun (WGS) entry which is preliminary data.</text>
</comment>
<keyword evidence="2" id="KW-1185">Reference proteome</keyword>
<sequence length="72" mass="8229">MILYSIVPPEVVFENFSWSENQSYIEMNYSGERIVVTPLSNNRYVINRVISTSPKAFLKPELMPGNIISGTF</sequence>
<evidence type="ECO:0000313" key="1">
    <source>
        <dbReference type="EMBL" id="RXE59932.1"/>
    </source>
</evidence>
<dbReference type="AlphaFoldDB" id="A0A4Q0IA70"/>
<evidence type="ECO:0008006" key="3">
    <source>
        <dbReference type="Google" id="ProtNLM"/>
    </source>
</evidence>
<dbReference type="OrthoDB" id="1683573at2"/>
<gene>
    <name evidence="1" type="ORF">EFD62_04050</name>
</gene>
<protein>
    <recommendedName>
        <fullName evidence="3">YlzJ-like protein</fullName>
    </recommendedName>
</protein>